<evidence type="ECO:0000256" key="2">
    <source>
        <dbReference type="ARBA" id="ARBA00022898"/>
    </source>
</evidence>
<dbReference type="GO" id="GO:0008483">
    <property type="term" value="F:transaminase activity"/>
    <property type="evidence" value="ECO:0007669"/>
    <property type="project" value="TreeGrafter"/>
</dbReference>
<dbReference type="Gene3D" id="3.40.640.10">
    <property type="entry name" value="Type I PLP-dependent aspartate aminotransferase-like (Major domain)"/>
    <property type="match status" value="1"/>
</dbReference>
<dbReference type="CDD" id="cd00616">
    <property type="entry name" value="AHBA_syn"/>
    <property type="match status" value="1"/>
</dbReference>
<evidence type="ECO:0000313" key="4">
    <source>
        <dbReference type="EMBL" id="KKM79683.1"/>
    </source>
</evidence>
<dbReference type="InterPro" id="IPR000653">
    <property type="entry name" value="DegT/StrS_aminotransferase"/>
</dbReference>
<dbReference type="SUPFAM" id="SSF53383">
    <property type="entry name" value="PLP-dependent transferases"/>
    <property type="match status" value="1"/>
</dbReference>
<organism evidence="4">
    <name type="scientific">marine sediment metagenome</name>
    <dbReference type="NCBI Taxonomy" id="412755"/>
    <lineage>
        <taxon>unclassified sequences</taxon>
        <taxon>metagenomes</taxon>
        <taxon>ecological metagenomes</taxon>
    </lineage>
</organism>
<dbReference type="EMBL" id="LAZR01008301">
    <property type="protein sequence ID" value="KKM79683.1"/>
    <property type="molecule type" value="Genomic_DNA"/>
</dbReference>
<proteinExistence type="inferred from homology"/>
<reference evidence="4" key="1">
    <citation type="journal article" date="2015" name="Nature">
        <title>Complex archaea that bridge the gap between prokaryotes and eukaryotes.</title>
        <authorList>
            <person name="Spang A."/>
            <person name="Saw J.H."/>
            <person name="Jorgensen S.L."/>
            <person name="Zaremba-Niedzwiedzka K."/>
            <person name="Martijn J."/>
            <person name="Lind A.E."/>
            <person name="van Eijk R."/>
            <person name="Schleper C."/>
            <person name="Guy L."/>
            <person name="Ettema T.J."/>
        </authorList>
    </citation>
    <scope>NUCLEOTIDE SEQUENCE</scope>
</reference>
<sequence length="444" mass="49958">MESIDELRSEMQALVGKSYKMFREEKEFIPGETLVPVSGKVVDNEEIHQLIGAVMDMWWTDGTYTSRFEARMKRHLKMPHAAFCNSGSSANLLAVAAAKEYFGWKNGDKIVTSACGFPTTLNAILQNNLIPVFVDVEFPYYVPTTSAIVQAIHEYSAKAVFMAHTLGNPFDARAISQYVPVLEDNCDALGSKIDGRMTGTLGVVATQSFYPAHHITTGEGGMVLTRHPKINKIVRSLRDWGRDCWCPTGKDNTCGKRFDWDFPCLPQGFDHKYVYSRIGYNMKGTDLHAAIGIAQLKKLELFVARRKENHDRLYGGLKAEGMEEYFVLPEPYPKSDPSWFGFVLTIRDKMPFTRNALTRELNIRKIGTRNLFGGNLLKQPAYAGLNAPSVGHLENSDKIARDTLWVGCYPGITDEMCDYMVDTIVNYVKVAEKLVSTNVEIMWE</sequence>
<comment type="caution">
    <text evidence="4">The sequence shown here is derived from an EMBL/GenBank/DDBJ whole genome shotgun (WGS) entry which is preliminary data.</text>
</comment>
<keyword evidence="2" id="KW-0663">Pyridoxal phosphate</keyword>
<dbReference type="PANTHER" id="PTHR30244">
    <property type="entry name" value="TRANSAMINASE"/>
    <property type="match status" value="1"/>
</dbReference>
<accession>A0A0F9KCG7</accession>
<dbReference type="Pfam" id="PF01041">
    <property type="entry name" value="DegT_DnrJ_EryC1"/>
    <property type="match status" value="1"/>
</dbReference>
<dbReference type="InterPro" id="IPR015424">
    <property type="entry name" value="PyrdxlP-dep_Trfase"/>
</dbReference>
<dbReference type="PANTHER" id="PTHR30244:SF34">
    <property type="entry name" value="DTDP-4-AMINO-4,6-DIDEOXYGALACTOSE TRANSAMINASE"/>
    <property type="match status" value="1"/>
</dbReference>
<dbReference type="GO" id="GO:0000271">
    <property type="term" value="P:polysaccharide biosynthetic process"/>
    <property type="evidence" value="ECO:0007669"/>
    <property type="project" value="TreeGrafter"/>
</dbReference>
<comment type="similarity">
    <text evidence="3">Belongs to the DegT/DnrJ/EryC1 family.</text>
</comment>
<protein>
    <recommendedName>
        <fullName evidence="5">Lipopolysaccharide biosynthesis protein RfbH</fullName>
    </recommendedName>
</protein>
<dbReference type="FunFam" id="3.40.640.10:FF:000079">
    <property type="entry name" value="LPS biosynthesis protein"/>
    <property type="match status" value="1"/>
</dbReference>
<dbReference type="Gene3D" id="3.90.1150.10">
    <property type="entry name" value="Aspartate Aminotransferase, domain 1"/>
    <property type="match status" value="1"/>
</dbReference>
<evidence type="ECO:0000256" key="3">
    <source>
        <dbReference type="ARBA" id="ARBA00037999"/>
    </source>
</evidence>
<dbReference type="NCBIfam" id="NF011936">
    <property type="entry name" value="PRK15407.1"/>
    <property type="match status" value="1"/>
</dbReference>
<evidence type="ECO:0000256" key="1">
    <source>
        <dbReference type="ARBA" id="ARBA00001933"/>
    </source>
</evidence>
<dbReference type="InterPro" id="IPR015422">
    <property type="entry name" value="PyrdxlP-dep_Trfase_small"/>
</dbReference>
<dbReference type="GO" id="GO:0030170">
    <property type="term" value="F:pyridoxal phosphate binding"/>
    <property type="evidence" value="ECO:0007669"/>
    <property type="project" value="TreeGrafter"/>
</dbReference>
<comment type="cofactor">
    <cofactor evidence="1">
        <name>pyridoxal 5'-phosphate</name>
        <dbReference type="ChEBI" id="CHEBI:597326"/>
    </cofactor>
</comment>
<gene>
    <name evidence="4" type="ORF">LCGC14_1347460</name>
</gene>
<evidence type="ECO:0008006" key="5">
    <source>
        <dbReference type="Google" id="ProtNLM"/>
    </source>
</evidence>
<dbReference type="InterPro" id="IPR015421">
    <property type="entry name" value="PyrdxlP-dep_Trfase_major"/>
</dbReference>
<dbReference type="PIRSF" id="PIRSF000390">
    <property type="entry name" value="PLP_StrS"/>
    <property type="match status" value="1"/>
</dbReference>
<name>A0A0F9KCG7_9ZZZZ</name>
<dbReference type="AlphaFoldDB" id="A0A0F9KCG7"/>